<organism evidence="10 11">
    <name type="scientific">Marinobacter litoralis</name>
    <dbReference type="NCBI Taxonomy" id="187981"/>
    <lineage>
        <taxon>Bacteria</taxon>
        <taxon>Pseudomonadati</taxon>
        <taxon>Pseudomonadota</taxon>
        <taxon>Gammaproteobacteria</taxon>
        <taxon>Pseudomonadales</taxon>
        <taxon>Marinobacteraceae</taxon>
        <taxon>Marinobacter</taxon>
    </lineage>
</organism>
<comment type="caution">
    <text evidence="10">The sequence shown here is derived from an EMBL/GenBank/DDBJ whole genome shotgun (WGS) entry which is preliminary data.</text>
</comment>
<dbReference type="AlphaFoldDB" id="A0A3M2R8I9"/>
<dbReference type="GO" id="GO:0016020">
    <property type="term" value="C:membrane"/>
    <property type="evidence" value="ECO:0007669"/>
    <property type="project" value="UniProtKB-SubCell"/>
</dbReference>
<accession>A0A3M2R8I9</accession>
<proteinExistence type="predicted"/>
<evidence type="ECO:0000256" key="4">
    <source>
        <dbReference type="ARBA" id="ARBA00022989"/>
    </source>
</evidence>
<dbReference type="GO" id="GO:0006629">
    <property type="term" value="P:lipid metabolic process"/>
    <property type="evidence" value="ECO:0007669"/>
    <property type="project" value="UniProtKB-KW"/>
</dbReference>
<evidence type="ECO:0000256" key="8">
    <source>
        <dbReference type="SAM" id="Phobius"/>
    </source>
</evidence>
<dbReference type="Pfam" id="PF01553">
    <property type="entry name" value="Acyltransferase"/>
    <property type="match status" value="1"/>
</dbReference>
<evidence type="ECO:0000256" key="6">
    <source>
        <dbReference type="ARBA" id="ARBA00023136"/>
    </source>
</evidence>
<dbReference type="Proteomes" id="UP000265903">
    <property type="component" value="Unassembled WGS sequence"/>
</dbReference>
<keyword evidence="4 8" id="KW-1133">Transmembrane helix</keyword>
<keyword evidence="3 8" id="KW-0812">Transmembrane</keyword>
<evidence type="ECO:0000256" key="5">
    <source>
        <dbReference type="ARBA" id="ARBA00023098"/>
    </source>
</evidence>
<evidence type="ECO:0000256" key="2">
    <source>
        <dbReference type="ARBA" id="ARBA00022679"/>
    </source>
</evidence>
<dbReference type="PANTHER" id="PTHR23063:SF52">
    <property type="entry name" value="LYSOPHOSPHATIDYLCHOLINE ACYLTRANSFERASE"/>
    <property type="match status" value="1"/>
</dbReference>
<evidence type="ECO:0000313" key="10">
    <source>
        <dbReference type="EMBL" id="RMJ01613.1"/>
    </source>
</evidence>
<feature type="transmembrane region" description="Helical" evidence="8">
    <location>
        <begin position="17"/>
        <end position="37"/>
    </location>
</feature>
<gene>
    <name evidence="10" type="ORF">DOQ08_03195</name>
</gene>
<dbReference type="EMBL" id="QMDL01000006">
    <property type="protein sequence ID" value="RMJ01613.1"/>
    <property type="molecule type" value="Genomic_DNA"/>
</dbReference>
<dbReference type="GO" id="GO:0016746">
    <property type="term" value="F:acyltransferase activity"/>
    <property type="evidence" value="ECO:0007669"/>
    <property type="project" value="UniProtKB-KW"/>
</dbReference>
<evidence type="ECO:0000256" key="7">
    <source>
        <dbReference type="ARBA" id="ARBA00023315"/>
    </source>
</evidence>
<dbReference type="InterPro" id="IPR002123">
    <property type="entry name" value="Plipid/glycerol_acylTrfase"/>
</dbReference>
<evidence type="ECO:0000313" key="11">
    <source>
        <dbReference type="Proteomes" id="UP000265903"/>
    </source>
</evidence>
<keyword evidence="6 8" id="KW-0472">Membrane</keyword>
<reference evidence="10 11" key="1">
    <citation type="submission" date="2018-08" db="EMBL/GenBank/DDBJ databases">
        <title>Whole Genome Sequence of the Moderate Halophilic Marine Bacterium Marinobacter litoralis Sw-45.</title>
        <authorList>
            <person name="Musa H."/>
        </authorList>
    </citation>
    <scope>NUCLEOTIDE SEQUENCE [LARGE SCALE GENOMIC DNA]</scope>
    <source>
        <strain evidence="10 11">Sw-45</strain>
    </source>
</reference>
<name>A0A3M2R8I9_9GAMM</name>
<evidence type="ECO:0000256" key="3">
    <source>
        <dbReference type="ARBA" id="ARBA00022692"/>
    </source>
</evidence>
<dbReference type="OrthoDB" id="9806880at2"/>
<feature type="domain" description="Phospholipid/glycerol acyltransferase" evidence="9">
    <location>
        <begin position="77"/>
        <end position="188"/>
    </location>
</feature>
<keyword evidence="11" id="KW-1185">Reference proteome</keyword>
<comment type="subcellular location">
    <subcellularLocation>
        <location evidence="1">Membrane</location>
    </subcellularLocation>
</comment>
<protein>
    <submittedName>
        <fullName evidence="10">2-acyl-glycerophospho-ethanolamine acyltransferase</fullName>
    </submittedName>
</protein>
<dbReference type="SUPFAM" id="SSF69593">
    <property type="entry name" value="Glycerol-3-phosphate (1)-acyltransferase"/>
    <property type="match status" value="1"/>
</dbReference>
<keyword evidence="7 10" id="KW-0012">Acyltransferase</keyword>
<dbReference type="CDD" id="cd07989">
    <property type="entry name" value="LPLAT_AGPAT-like"/>
    <property type="match status" value="1"/>
</dbReference>
<dbReference type="SMART" id="SM00563">
    <property type="entry name" value="PlsC"/>
    <property type="match status" value="1"/>
</dbReference>
<keyword evidence="2 10" id="KW-0808">Transferase</keyword>
<sequence length="283" mass="31276">MIAIESITGGLRLSMRLGFFVGFMLFSMMSLVFIRAFELCRGRPINQSILVHRYCLCLCRLLGLRIQTHGSPIDGTGLLVCNHISWTDIPILAANVPLQFIAKQEVASWPLIGWIARQVGTLFVQRGAGDSAAVRQTLVSALHNGRSVMLFPEGTTTNGESVKRFHPNLLGAALAANRPVQAVTIAYHREGQRDRIVPFINDDEFVSHLFRLLSKPPLRVDIMFHPPVNVIQGYSSTKLASVLRQQVIQGLVTLREKQDVRRGVERGGVLEAPASTRQRSCGG</sequence>
<dbReference type="PANTHER" id="PTHR23063">
    <property type="entry name" value="PHOSPHOLIPID ACYLTRANSFERASE"/>
    <property type="match status" value="1"/>
</dbReference>
<evidence type="ECO:0000256" key="1">
    <source>
        <dbReference type="ARBA" id="ARBA00004370"/>
    </source>
</evidence>
<keyword evidence="5" id="KW-0443">Lipid metabolism</keyword>
<evidence type="ECO:0000259" key="9">
    <source>
        <dbReference type="SMART" id="SM00563"/>
    </source>
</evidence>